<accession>A0A1G6CKH1</accession>
<organism evidence="1 2">
    <name type="scientific">Eubacterium oxidoreducens</name>
    <dbReference type="NCBI Taxonomy" id="1732"/>
    <lineage>
        <taxon>Bacteria</taxon>
        <taxon>Bacillati</taxon>
        <taxon>Bacillota</taxon>
        <taxon>Clostridia</taxon>
        <taxon>Eubacteriales</taxon>
        <taxon>Eubacteriaceae</taxon>
        <taxon>Eubacterium</taxon>
    </lineage>
</organism>
<dbReference type="Proteomes" id="UP000199228">
    <property type="component" value="Unassembled WGS sequence"/>
</dbReference>
<sequence length="441" mass="51194">MRIYTTYKVKIKHYNHIFKDTIKIYRDAVDYLINVCLENWDSISMYKGQNRLTYIEVLIHSTKENPVPKYDFDEKFYKIPSYLRRSAINEAIGKVSSYKSNLVNWQNNPVGKKPSYPKAGYVFPSMYRTVMYNQTDDYIAQVKVYIRNTWDWITIDLRKSDMDYIYRRCKNRKQCVPTLQKRGKKWFLDFPFEEKVTLCDTVVYDSTVVAVDLGINTAATISVMRSDGTILGRYFCKLPKETDHLMHSINRIKKAQQYGNYKTPRLWAKAKGINHDIAVKTANYIMDIAVLYNADVIVFEHLDKNGKVRGSKKQKLKMWRSQEVQSVVTNKAHRLGMRISHVCAWGTSKYAYDGSGRVLRGKNGGFSTYELCRFQNGKTYNCDLSASYNIGARYFIREILKSCSETDRLDIEAKVPQCSKRSTCTFSTLISLNAELTALVV</sequence>
<evidence type="ECO:0000313" key="1">
    <source>
        <dbReference type="EMBL" id="SDB33377.1"/>
    </source>
</evidence>
<evidence type="ECO:0000313" key="2">
    <source>
        <dbReference type="Proteomes" id="UP000199228"/>
    </source>
</evidence>
<dbReference type="AlphaFoldDB" id="A0A1G6CKH1"/>
<name>A0A1G6CKH1_EUBOX</name>
<reference evidence="1 2" key="1">
    <citation type="submission" date="2016-10" db="EMBL/GenBank/DDBJ databases">
        <authorList>
            <person name="de Groot N.N."/>
        </authorList>
    </citation>
    <scope>NUCLEOTIDE SEQUENCE [LARGE SCALE GENOMIC DNA]</scope>
    <source>
        <strain evidence="1 2">DSM 3217</strain>
    </source>
</reference>
<dbReference type="OrthoDB" id="1976626at2"/>
<protein>
    <submittedName>
        <fullName evidence="1">Transposase, IS605 OrfB family, central region</fullName>
    </submittedName>
</protein>
<gene>
    <name evidence="1" type="ORF">SAMN02910417_02475</name>
</gene>
<dbReference type="EMBL" id="FMXR01000021">
    <property type="protein sequence ID" value="SDB33377.1"/>
    <property type="molecule type" value="Genomic_DNA"/>
</dbReference>
<dbReference type="RefSeq" id="WP_090174664.1">
    <property type="nucleotide sequence ID" value="NZ_FMXR01000021.1"/>
</dbReference>
<proteinExistence type="predicted"/>
<keyword evidence="2" id="KW-1185">Reference proteome</keyword>
<dbReference type="STRING" id="1732.SAMN02910417_02475"/>